<dbReference type="PROSITE" id="PS50879">
    <property type="entry name" value="RNASE_H_1"/>
    <property type="match status" value="1"/>
</dbReference>
<evidence type="ECO:0000313" key="3">
    <source>
        <dbReference type="Proteomes" id="UP000887116"/>
    </source>
</evidence>
<dbReference type="InterPro" id="IPR012337">
    <property type="entry name" value="RNaseH-like_sf"/>
</dbReference>
<dbReference type="Pfam" id="PF00075">
    <property type="entry name" value="RNase_H"/>
    <property type="match status" value="1"/>
</dbReference>
<evidence type="ECO:0000313" key="2">
    <source>
        <dbReference type="EMBL" id="GFQ77252.1"/>
    </source>
</evidence>
<evidence type="ECO:0000259" key="1">
    <source>
        <dbReference type="PROSITE" id="PS50879"/>
    </source>
</evidence>
<reference evidence="2" key="1">
    <citation type="submission" date="2020-07" db="EMBL/GenBank/DDBJ databases">
        <title>Multicomponent nature underlies the extraordinary mechanical properties of spider dragline silk.</title>
        <authorList>
            <person name="Kono N."/>
            <person name="Nakamura H."/>
            <person name="Mori M."/>
            <person name="Yoshida Y."/>
            <person name="Ohtoshi R."/>
            <person name="Malay A.D."/>
            <person name="Moran D.A.P."/>
            <person name="Tomita M."/>
            <person name="Numata K."/>
            <person name="Arakawa K."/>
        </authorList>
    </citation>
    <scope>NUCLEOTIDE SEQUENCE</scope>
</reference>
<dbReference type="OrthoDB" id="6435860at2759"/>
<dbReference type="GO" id="GO:0004523">
    <property type="term" value="F:RNA-DNA hybrid ribonuclease activity"/>
    <property type="evidence" value="ECO:0007669"/>
    <property type="project" value="InterPro"/>
</dbReference>
<comment type="caution">
    <text evidence="2">The sequence shown here is derived from an EMBL/GenBank/DDBJ whole genome shotgun (WGS) entry which is preliminary data.</text>
</comment>
<name>A0A8X6HM78_TRICU</name>
<protein>
    <recommendedName>
        <fullName evidence="1">RNase H type-1 domain-containing protein</fullName>
    </recommendedName>
</protein>
<dbReference type="Gene3D" id="3.30.420.10">
    <property type="entry name" value="Ribonuclease H-like superfamily/Ribonuclease H"/>
    <property type="match status" value="1"/>
</dbReference>
<dbReference type="SUPFAM" id="SSF53098">
    <property type="entry name" value="Ribonuclease H-like"/>
    <property type="match status" value="1"/>
</dbReference>
<dbReference type="AlphaFoldDB" id="A0A8X6HM78"/>
<proteinExistence type="predicted"/>
<dbReference type="Proteomes" id="UP000887116">
    <property type="component" value="Unassembled WGS sequence"/>
</dbReference>
<sequence length="214" mass="24360">MPPWKVIYPNVDFTLSCYSKACTPSHPILVDITYALANHLKKKDIRFGWIPGHARITGNELADTAARSATGSSERFPIPHSDLKACFRQKLQSVWQSNWDQQTENKLHSVMPVLAPTVPSSSNRREQVIWTRLHLGHTRLTHSHLLFGEPPPYCEICNVSLSVKYILCVCPHSNHLRHRLFNSVDFIISSILNNSTNSSLVFKFINIKGFIHHI</sequence>
<feature type="domain" description="RNase H type-1" evidence="1">
    <location>
        <begin position="1"/>
        <end position="71"/>
    </location>
</feature>
<dbReference type="GO" id="GO:0003676">
    <property type="term" value="F:nucleic acid binding"/>
    <property type="evidence" value="ECO:0007669"/>
    <property type="project" value="InterPro"/>
</dbReference>
<dbReference type="InterPro" id="IPR002156">
    <property type="entry name" value="RNaseH_domain"/>
</dbReference>
<accession>A0A8X6HM78</accession>
<dbReference type="EMBL" id="BMAO01011856">
    <property type="protein sequence ID" value="GFQ77252.1"/>
    <property type="molecule type" value="Genomic_DNA"/>
</dbReference>
<dbReference type="InterPro" id="IPR036397">
    <property type="entry name" value="RNaseH_sf"/>
</dbReference>
<keyword evidence="3" id="KW-1185">Reference proteome</keyword>
<gene>
    <name evidence="2" type="primary">AVEN_72278_1</name>
    <name evidence="2" type="ORF">TNCT_391861</name>
</gene>
<organism evidence="2 3">
    <name type="scientific">Trichonephila clavata</name>
    <name type="common">Joro spider</name>
    <name type="synonym">Nephila clavata</name>
    <dbReference type="NCBI Taxonomy" id="2740835"/>
    <lineage>
        <taxon>Eukaryota</taxon>
        <taxon>Metazoa</taxon>
        <taxon>Ecdysozoa</taxon>
        <taxon>Arthropoda</taxon>
        <taxon>Chelicerata</taxon>
        <taxon>Arachnida</taxon>
        <taxon>Araneae</taxon>
        <taxon>Araneomorphae</taxon>
        <taxon>Entelegynae</taxon>
        <taxon>Araneoidea</taxon>
        <taxon>Nephilidae</taxon>
        <taxon>Trichonephila</taxon>
    </lineage>
</organism>